<name>A0A9D4M4M0_DREPO</name>
<evidence type="ECO:0000313" key="8">
    <source>
        <dbReference type="EMBL" id="KAH3870787.1"/>
    </source>
</evidence>
<dbReference type="GO" id="GO:0008168">
    <property type="term" value="F:methyltransferase activity"/>
    <property type="evidence" value="ECO:0007669"/>
    <property type="project" value="UniProtKB-UniRule"/>
</dbReference>
<feature type="compositionally biased region" description="Basic and acidic residues" evidence="7">
    <location>
        <begin position="414"/>
        <end position="439"/>
    </location>
</feature>
<dbReference type="PANTHER" id="PTHR13393:SF0">
    <property type="entry name" value="RNA N6-ADENOSINE-METHYLTRANSFERASE METTL16"/>
    <property type="match status" value="1"/>
</dbReference>
<feature type="compositionally biased region" description="Basic and acidic residues" evidence="7">
    <location>
        <begin position="476"/>
        <end position="487"/>
    </location>
</feature>
<evidence type="ECO:0000313" key="9">
    <source>
        <dbReference type="Proteomes" id="UP000828390"/>
    </source>
</evidence>
<proteinExistence type="inferred from homology"/>
<evidence type="ECO:0000256" key="6">
    <source>
        <dbReference type="PIRSR" id="PIRSR037350-1"/>
    </source>
</evidence>
<keyword evidence="3 5" id="KW-0808">Transferase</keyword>
<feature type="compositionally biased region" description="Basic and acidic residues" evidence="7">
    <location>
        <begin position="395"/>
        <end position="405"/>
    </location>
</feature>
<feature type="binding site" evidence="6">
    <location>
        <position position="80"/>
    </location>
    <ligand>
        <name>S-adenosyl-L-methionine</name>
        <dbReference type="ChEBI" id="CHEBI:59789"/>
    </ligand>
</feature>
<dbReference type="AlphaFoldDB" id="A0A9D4M4M0"/>
<organism evidence="8 9">
    <name type="scientific">Dreissena polymorpha</name>
    <name type="common">Zebra mussel</name>
    <name type="synonym">Mytilus polymorpha</name>
    <dbReference type="NCBI Taxonomy" id="45954"/>
    <lineage>
        <taxon>Eukaryota</taxon>
        <taxon>Metazoa</taxon>
        <taxon>Spiralia</taxon>
        <taxon>Lophotrochozoa</taxon>
        <taxon>Mollusca</taxon>
        <taxon>Bivalvia</taxon>
        <taxon>Autobranchia</taxon>
        <taxon>Heteroconchia</taxon>
        <taxon>Euheterodonta</taxon>
        <taxon>Imparidentia</taxon>
        <taxon>Neoheterodontei</taxon>
        <taxon>Myida</taxon>
        <taxon>Dreissenoidea</taxon>
        <taxon>Dreissenidae</taxon>
        <taxon>Dreissena</taxon>
    </lineage>
</organism>
<dbReference type="EMBL" id="JAIWYP010000002">
    <property type="protein sequence ID" value="KAH3870787.1"/>
    <property type="molecule type" value="Genomic_DNA"/>
</dbReference>
<dbReference type="PANTHER" id="PTHR13393">
    <property type="entry name" value="SAM-DEPENDENT METHYLTRANSFERASE"/>
    <property type="match status" value="1"/>
</dbReference>
<accession>A0A9D4M4M0</accession>
<dbReference type="Pfam" id="PF05971">
    <property type="entry name" value="Methyltransf_10"/>
    <property type="match status" value="1"/>
</dbReference>
<dbReference type="GO" id="GO:0005634">
    <property type="term" value="C:nucleus"/>
    <property type="evidence" value="ECO:0007669"/>
    <property type="project" value="TreeGrafter"/>
</dbReference>
<comment type="caution">
    <text evidence="8">The sequence shown here is derived from an EMBL/GenBank/DDBJ whole genome shotgun (WGS) entry which is preliminary data.</text>
</comment>
<dbReference type="GO" id="GO:0070475">
    <property type="term" value="P:rRNA base methylation"/>
    <property type="evidence" value="ECO:0007669"/>
    <property type="project" value="TreeGrafter"/>
</dbReference>
<evidence type="ECO:0000256" key="7">
    <source>
        <dbReference type="SAM" id="MobiDB-lite"/>
    </source>
</evidence>
<comment type="similarity">
    <text evidence="1 5">Belongs to the methyltransferase superfamily. METTL16/RlmF family.</text>
</comment>
<protein>
    <recommendedName>
        <fullName evidence="5">U6 small nuclear RNA (adenine-(43)-N(6))-methyltransferase</fullName>
        <ecNumber evidence="5">2.1.1.-</ecNumber>
    </recommendedName>
</protein>
<evidence type="ECO:0000256" key="4">
    <source>
        <dbReference type="ARBA" id="ARBA00022691"/>
    </source>
</evidence>
<keyword evidence="2 5" id="KW-0489">Methyltransferase</keyword>
<dbReference type="InterPro" id="IPR010286">
    <property type="entry name" value="METTL16/RlmF"/>
</dbReference>
<dbReference type="Proteomes" id="UP000828390">
    <property type="component" value="Unassembled WGS sequence"/>
</dbReference>
<feature type="region of interest" description="Disordered" evidence="7">
    <location>
        <begin position="360"/>
        <end position="497"/>
    </location>
</feature>
<feature type="binding site" evidence="6">
    <location>
        <position position="126"/>
    </location>
    <ligand>
        <name>S-adenosyl-L-methionine</name>
        <dbReference type="ChEBI" id="CHEBI:59789"/>
    </ligand>
</feature>
<feature type="binding site" evidence="6">
    <location>
        <position position="103"/>
    </location>
    <ligand>
        <name>S-adenosyl-L-methionine</name>
        <dbReference type="ChEBI" id="CHEBI:59789"/>
    </ligand>
</feature>
<reference evidence="8" key="2">
    <citation type="submission" date="2020-11" db="EMBL/GenBank/DDBJ databases">
        <authorList>
            <person name="McCartney M.A."/>
            <person name="Auch B."/>
            <person name="Kono T."/>
            <person name="Mallez S."/>
            <person name="Becker A."/>
            <person name="Gohl D.M."/>
            <person name="Silverstein K.A.T."/>
            <person name="Koren S."/>
            <person name="Bechman K.B."/>
            <person name="Herman A."/>
            <person name="Abrahante J.E."/>
            <person name="Garbe J."/>
        </authorList>
    </citation>
    <scope>NUCLEOTIDE SEQUENCE</scope>
    <source>
        <strain evidence="8">Duluth1</strain>
        <tissue evidence="8">Whole animal</tissue>
    </source>
</reference>
<reference evidence="8" key="1">
    <citation type="journal article" date="2019" name="bioRxiv">
        <title>The Genome of the Zebra Mussel, Dreissena polymorpha: A Resource for Invasive Species Research.</title>
        <authorList>
            <person name="McCartney M.A."/>
            <person name="Auch B."/>
            <person name="Kono T."/>
            <person name="Mallez S."/>
            <person name="Zhang Y."/>
            <person name="Obille A."/>
            <person name="Becker A."/>
            <person name="Abrahante J.E."/>
            <person name="Garbe J."/>
            <person name="Badalamenti J.P."/>
            <person name="Herman A."/>
            <person name="Mangelson H."/>
            <person name="Liachko I."/>
            <person name="Sullivan S."/>
            <person name="Sone E.D."/>
            <person name="Koren S."/>
            <person name="Silverstein K.A.T."/>
            <person name="Beckman K.B."/>
            <person name="Gohl D.M."/>
        </authorList>
    </citation>
    <scope>NUCLEOTIDE SEQUENCE</scope>
    <source>
        <strain evidence="8">Duluth1</strain>
        <tissue evidence="8">Whole animal</tissue>
    </source>
</reference>
<gene>
    <name evidence="8" type="ORF">DPMN_033977</name>
</gene>
<evidence type="ECO:0000256" key="2">
    <source>
        <dbReference type="ARBA" id="ARBA00022603"/>
    </source>
</evidence>
<keyword evidence="9" id="KW-1185">Reference proteome</keyword>
<dbReference type="OrthoDB" id="514248at2759"/>
<dbReference type="InterPro" id="IPR017182">
    <property type="entry name" value="METTL16/PsiM"/>
</dbReference>
<evidence type="ECO:0000256" key="1">
    <source>
        <dbReference type="ARBA" id="ARBA00005878"/>
    </source>
</evidence>
<feature type="binding site" evidence="6">
    <location>
        <position position="176"/>
    </location>
    <ligand>
        <name>S-adenosyl-L-methionine</name>
        <dbReference type="ChEBI" id="CHEBI:59789"/>
    </ligand>
</feature>
<dbReference type="InterPro" id="IPR029063">
    <property type="entry name" value="SAM-dependent_MTases_sf"/>
</dbReference>
<dbReference type="EC" id="2.1.1.-" evidence="5"/>
<dbReference type="SUPFAM" id="SSF53335">
    <property type="entry name" value="S-adenosyl-L-methionine-dependent methyltransferases"/>
    <property type="match status" value="1"/>
</dbReference>
<evidence type="ECO:0000256" key="3">
    <source>
        <dbReference type="ARBA" id="ARBA00022679"/>
    </source>
</evidence>
<sequence>MRISQEITLMRGSVRRKCVLIVHYYLQFADASSTSETGKVTIDFKDPIAARALTRALLEHDFGVKVSLPLDRLIPTVPQRLNYILWLEDIIGQETPARGIDIGSGSSCIYPLLGCRQNGWSFLASEVDDENILFARKNIEQNAMGDKIKVVKVTEDTLLLGLLEGSTETFDFSMCNPPFYSDHLEAQGITTARSDDRSDASSISTASEVESIAWGGEVRFVSQMIEESLQLKNRIRVYTSLLGKKNSVQAVKDFLQKKKVPKFATTEFCQGKTMRWGIAWTFDTTVVFPKSAFKEQKNAKPPLVCSVQRGAAGLQEYTVQTYIWFLRKLVEDLKINYYTKHCGKFYTCLILQAKSNTWSHQRRKRREREKKMNSSEPLDTPDCKTIENARAAEPQVKDLKEKCSESFEASVDNESEHSKEDEQSATKSTGDNEKMLHEDEIMDEVNVVKEKPDLGLDSEEATKGKKRKSTDYETDLDNKSKKLKENDEALSSDGVNKDKQCEPVVNLLKGPQMLSRHQIVQQFKKEQAENSASNAVKKTLSFYEKSEPFSENEECLLLCKFVLKKDEGEMSLALTHLAGNRETMHQIMQFFKNKLSVPST</sequence>
<dbReference type="Gene3D" id="3.40.50.150">
    <property type="entry name" value="Vaccinia Virus protein VP39"/>
    <property type="match status" value="1"/>
</dbReference>
<dbReference type="PIRSF" id="PIRSF037350">
    <property type="entry name" value="Mtase_ZK1128_prd"/>
    <property type="match status" value="1"/>
</dbReference>
<keyword evidence="4 6" id="KW-0949">S-adenosyl-L-methionine</keyword>
<evidence type="ECO:0000256" key="5">
    <source>
        <dbReference type="PIRNR" id="PIRNR037350"/>
    </source>
</evidence>